<dbReference type="PANTHER" id="PTHR43557:SF2">
    <property type="entry name" value="RIESKE DOMAIN-CONTAINING PROTEIN-RELATED"/>
    <property type="match status" value="1"/>
</dbReference>
<evidence type="ECO:0000259" key="5">
    <source>
        <dbReference type="Pfam" id="PF07992"/>
    </source>
</evidence>
<dbReference type="Pfam" id="PF07992">
    <property type="entry name" value="Pyr_redox_2"/>
    <property type="match status" value="1"/>
</dbReference>
<organism evidence="7 8">
    <name type="scientific">Phycisphaera mikurensis (strain NBRC 102666 / KCTC 22515 / FYK2301M01)</name>
    <dbReference type="NCBI Taxonomy" id="1142394"/>
    <lineage>
        <taxon>Bacteria</taxon>
        <taxon>Pseudomonadati</taxon>
        <taxon>Planctomycetota</taxon>
        <taxon>Phycisphaerae</taxon>
        <taxon>Phycisphaerales</taxon>
        <taxon>Phycisphaeraceae</taxon>
        <taxon>Phycisphaera</taxon>
    </lineage>
</organism>
<keyword evidence="2" id="KW-0285">Flavoprotein</keyword>
<dbReference type="GO" id="GO:0016651">
    <property type="term" value="F:oxidoreductase activity, acting on NAD(P)H"/>
    <property type="evidence" value="ECO:0007669"/>
    <property type="project" value="TreeGrafter"/>
</dbReference>
<evidence type="ECO:0000313" key="7">
    <source>
        <dbReference type="EMBL" id="BAM04244.1"/>
    </source>
</evidence>
<dbReference type="Proteomes" id="UP000007881">
    <property type="component" value="Chromosome"/>
</dbReference>
<gene>
    <name evidence="7" type="ordered locus">PSMK_20850</name>
</gene>
<dbReference type="PRINTS" id="PR00411">
    <property type="entry name" value="PNDRDTASEI"/>
</dbReference>
<protein>
    <submittedName>
        <fullName evidence="7">Ferredoxin reductase</fullName>
    </submittedName>
</protein>
<comment type="cofactor">
    <cofactor evidence="1">
        <name>FAD</name>
        <dbReference type="ChEBI" id="CHEBI:57692"/>
    </cofactor>
</comment>
<dbReference type="Gene3D" id="3.30.390.30">
    <property type="match status" value="1"/>
</dbReference>
<keyword evidence="4" id="KW-0560">Oxidoreductase</keyword>
<evidence type="ECO:0000313" key="8">
    <source>
        <dbReference type="Proteomes" id="UP000007881"/>
    </source>
</evidence>
<dbReference type="STRING" id="1142394.PSMK_20850"/>
<feature type="domain" description="Reductase C-terminal" evidence="6">
    <location>
        <begin position="335"/>
        <end position="415"/>
    </location>
</feature>
<proteinExistence type="predicted"/>
<dbReference type="SUPFAM" id="SSF51905">
    <property type="entry name" value="FAD/NAD(P)-binding domain"/>
    <property type="match status" value="2"/>
</dbReference>
<evidence type="ECO:0000256" key="1">
    <source>
        <dbReference type="ARBA" id="ARBA00001974"/>
    </source>
</evidence>
<dbReference type="InterPro" id="IPR023753">
    <property type="entry name" value="FAD/NAD-binding_dom"/>
</dbReference>
<dbReference type="eggNOG" id="COG0446">
    <property type="taxonomic scope" value="Bacteria"/>
</dbReference>
<dbReference type="Gene3D" id="3.50.50.60">
    <property type="entry name" value="FAD/NAD(P)-binding domain"/>
    <property type="match status" value="2"/>
</dbReference>
<name>I0IG56_PHYMF</name>
<reference evidence="7 8" key="1">
    <citation type="submission" date="2012-02" db="EMBL/GenBank/DDBJ databases">
        <title>Complete genome sequence of Phycisphaera mikurensis NBRC 102666.</title>
        <authorList>
            <person name="Ankai A."/>
            <person name="Hosoyama A."/>
            <person name="Terui Y."/>
            <person name="Sekine M."/>
            <person name="Fukai R."/>
            <person name="Kato Y."/>
            <person name="Nakamura S."/>
            <person name="Yamada-Narita S."/>
            <person name="Kawakoshi A."/>
            <person name="Fukunaga Y."/>
            <person name="Yamazaki S."/>
            <person name="Fujita N."/>
        </authorList>
    </citation>
    <scope>NUCLEOTIDE SEQUENCE [LARGE SCALE GENOMIC DNA]</scope>
    <source>
        <strain evidence="8">NBRC 102666 / KCTC 22515 / FYK2301M01</strain>
    </source>
</reference>
<dbReference type="OrthoDB" id="9792592at2"/>
<evidence type="ECO:0000259" key="6">
    <source>
        <dbReference type="Pfam" id="PF14759"/>
    </source>
</evidence>
<accession>I0IG56</accession>
<dbReference type="RefSeq" id="WP_014437462.1">
    <property type="nucleotide sequence ID" value="NC_017080.1"/>
</dbReference>
<dbReference type="AlphaFoldDB" id="I0IG56"/>
<keyword evidence="8" id="KW-1185">Reference proteome</keyword>
<dbReference type="SUPFAM" id="SSF55424">
    <property type="entry name" value="FAD/NAD-linked reductases, dimerisation (C-terminal) domain"/>
    <property type="match status" value="1"/>
</dbReference>
<evidence type="ECO:0000256" key="2">
    <source>
        <dbReference type="ARBA" id="ARBA00022630"/>
    </source>
</evidence>
<evidence type="ECO:0000256" key="4">
    <source>
        <dbReference type="ARBA" id="ARBA00023002"/>
    </source>
</evidence>
<dbReference type="KEGG" id="phm:PSMK_20850"/>
<dbReference type="InterPro" id="IPR028202">
    <property type="entry name" value="Reductase_C"/>
</dbReference>
<sequence>MTAAAPHLVVVGAGHAAAQLCASLHATDWPGRVTVVGDEPGLPYHRPPLSKGRLDAGEPGAAEAAGADLIRPEAFYDDHNIARRESVAVVAIDRAAKELTLRGGGEDERLGYDLLVLATGSLHRRPPIPGIDHERVHTLRTAAEAAAVRDRLGQASSVVVIGAGFIGLEVAASLRKRGLGVTVLEMADRVLARVTSEEVSAFFADLHRGHGVDLRLGAGATAIDDRLGGLRVRLGDGDAIDADFVVVGAGAAANDALARDAGLEIGERPFGGVVVDAHQRTADPAVFAIGDCCNQLSHLYGRRMRLESVQNANDQAKTAAAAIAGTPRPHVSMPWFWSDQYDVKLQIAGLSTGHDRCVLRGEPAVGQSFSAWYLQGGKLLAVDAVNDPRAYAVAGKLIPHGLTPDPALIADTSAGPKDLIASAKGASS</sequence>
<dbReference type="Pfam" id="PF14759">
    <property type="entry name" value="Reductase_C"/>
    <property type="match status" value="1"/>
</dbReference>
<keyword evidence="3" id="KW-0274">FAD</keyword>
<dbReference type="PRINTS" id="PR00368">
    <property type="entry name" value="FADPNR"/>
</dbReference>
<dbReference type="PANTHER" id="PTHR43557">
    <property type="entry name" value="APOPTOSIS-INDUCING FACTOR 1"/>
    <property type="match status" value="1"/>
</dbReference>
<dbReference type="InterPro" id="IPR050446">
    <property type="entry name" value="FAD-oxidoreductase/Apoptosis"/>
</dbReference>
<dbReference type="InterPro" id="IPR036188">
    <property type="entry name" value="FAD/NAD-bd_sf"/>
</dbReference>
<dbReference type="HOGENOM" id="CLU_003291_4_0_0"/>
<dbReference type="GO" id="GO:0005737">
    <property type="term" value="C:cytoplasm"/>
    <property type="evidence" value="ECO:0007669"/>
    <property type="project" value="TreeGrafter"/>
</dbReference>
<evidence type="ECO:0000256" key="3">
    <source>
        <dbReference type="ARBA" id="ARBA00022827"/>
    </source>
</evidence>
<feature type="domain" description="FAD/NAD(P)-binding" evidence="5">
    <location>
        <begin position="7"/>
        <end position="316"/>
    </location>
</feature>
<dbReference type="EMBL" id="AP012338">
    <property type="protein sequence ID" value="BAM04244.1"/>
    <property type="molecule type" value="Genomic_DNA"/>
</dbReference>
<dbReference type="InterPro" id="IPR016156">
    <property type="entry name" value="FAD/NAD-linked_Rdtase_dimer_sf"/>
</dbReference>